<dbReference type="AlphaFoldDB" id="A0A445MTE4"/>
<accession>A0A445MTE4</accession>
<proteinExistence type="predicted"/>
<reference evidence="1" key="1">
    <citation type="submission" date="2018-01" db="EMBL/GenBank/DDBJ databases">
        <authorList>
            <person name="Regsiter A."/>
            <person name="William W."/>
        </authorList>
    </citation>
    <scope>NUCLEOTIDE SEQUENCE</scope>
    <source>
        <strain evidence="1">TRIP AH-1</strain>
    </source>
</reference>
<organism evidence="1">
    <name type="scientific">uncultured Desulfobacterium sp</name>
    <dbReference type="NCBI Taxonomy" id="201089"/>
    <lineage>
        <taxon>Bacteria</taxon>
        <taxon>Pseudomonadati</taxon>
        <taxon>Thermodesulfobacteriota</taxon>
        <taxon>Desulfobacteria</taxon>
        <taxon>Desulfobacterales</taxon>
        <taxon>Desulfobacteriaceae</taxon>
        <taxon>Desulfobacterium</taxon>
        <taxon>environmental samples</taxon>
    </lineage>
</organism>
<protein>
    <submittedName>
        <fullName evidence="1">Uncharacterized protein</fullName>
    </submittedName>
</protein>
<name>A0A445MTE4_9BACT</name>
<gene>
    <name evidence="1" type="ORF">PITCH_A1510027</name>
</gene>
<evidence type="ECO:0000313" key="1">
    <source>
        <dbReference type="EMBL" id="SPD72738.1"/>
    </source>
</evidence>
<dbReference type="EMBL" id="OJIN01000059">
    <property type="protein sequence ID" value="SPD72738.1"/>
    <property type="molecule type" value="Genomic_DNA"/>
</dbReference>
<sequence>MIIRDQTEVLCGSLYKEFFTTGINGWNPNAGKFIIRSILFIIQLLRCANEHRKCIDIDTCNKRRPGSLRPHLSRECRRPVG</sequence>